<evidence type="ECO:0000313" key="2">
    <source>
        <dbReference type="Proteomes" id="UP000254808"/>
    </source>
</evidence>
<evidence type="ECO:0000313" key="1">
    <source>
        <dbReference type="EMBL" id="AXJ01985.1"/>
    </source>
</evidence>
<reference evidence="1 2" key="1">
    <citation type="submission" date="2018-03" db="EMBL/GenBank/DDBJ databases">
        <title>Phenotypic and genomic properties of Cyclonatronum proteinivorum gen. nov., sp. nov., a haloalkaliphilic bacteroidete from soda lakes possessing Na+-translocating rhodopsin.</title>
        <authorList>
            <person name="Toshchakov S.V."/>
            <person name="Korzhenkov A."/>
            <person name="Samarov N.I."/>
            <person name="Kublanov I.V."/>
            <person name="Muntyan M.S."/>
            <person name="Sorokin D.Y."/>
        </authorList>
    </citation>
    <scope>NUCLEOTIDE SEQUENCE [LARGE SCALE GENOMIC DNA]</scope>
    <source>
        <strain evidence="1 2">Omega</strain>
    </source>
</reference>
<dbReference type="EMBL" id="CP027806">
    <property type="protein sequence ID" value="AXJ01985.1"/>
    <property type="molecule type" value="Genomic_DNA"/>
</dbReference>
<organism evidence="1 2">
    <name type="scientific">Cyclonatronum proteinivorum</name>
    <dbReference type="NCBI Taxonomy" id="1457365"/>
    <lineage>
        <taxon>Bacteria</taxon>
        <taxon>Pseudomonadati</taxon>
        <taxon>Balneolota</taxon>
        <taxon>Balneolia</taxon>
        <taxon>Balneolales</taxon>
        <taxon>Cyclonatronaceae</taxon>
        <taxon>Cyclonatronum</taxon>
    </lineage>
</organism>
<dbReference type="Proteomes" id="UP000254808">
    <property type="component" value="Chromosome"/>
</dbReference>
<proteinExistence type="predicted"/>
<dbReference type="RefSeq" id="WP_114985123.1">
    <property type="nucleotide sequence ID" value="NZ_CP027806.1"/>
</dbReference>
<sequence length="335" mass="36289">MQDVDAMNASLRAFSEGLIDYAGLFPPAGLDMQPAITNFLDYRAGAFQQQLGSFVIPAARLSELDATASPLAIHAQQWGAVPFSVLAGGGSDTAVFHQNMDTALKQVEGFLDVHGHNVRVSAFEIRLPDVLPDAEALPKELTQLIKTVHAQLDTDPDFFFELKRDASWPENVGRLTGALASVSGPFAPALIGFKLRCGGVKAEMFPSVAEVACAIHSCVHADVPLKATAGLHHPVRHFNAGVQTRMHGYFNVFGAIMLAKVHGWNPSKIEEMLADEHAAHFIFDVEGFAWKHFRADLPQIRAYRAGLATSYGSCSFAEPLEDLHTLGLLSAHPQL</sequence>
<dbReference type="KEGG" id="cprv:CYPRO_2746"/>
<accession>A0A345UND3</accession>
<keyword evidence="2" id="KW-1185">Reference proteome</keyword>
<gene>
    <name evidence="1" type="ORF">CYPRO_2746</name>
</gene>
<name>A0A345UND3_9BACT</name>
<dbReference type="AlphaFoldDB" id="A0A345UND3"/>
<dbReference type="OrthoDB" id="9778153at2"/>
<protein>
    <submittedName>
        <fullName evidence="1">Uncharacterized protein</fullName>
    </submittedName>
</protein>